<evidence type="ECO:0000256" key="4">
    <source>
        <dbReference type="ARBA" id="ARBA00022825"/>
    </source>
</evidence>
<proteinExistence type="inferred from homology"/>
<evidence type="ECO:0000256" key="5">
    <source>
        <dbReference type="ARBA" id="ARBA00023157"/>
    </source>
</evidence>
<dbReference type="PROSITE" id="PS00135">
    <property type="entry name" value="TRYPSIN_SER"/>
    <property type="match status" value="1"/>
</dbReference>
<dbReference type="Proteomes" id="UP000240739">
    <property type="component" value="Unassembled WGS sequence"/>
</dbReference>
<dbReference type="PANTHER" id="PTHR24276:SF98">
    <property type="entry name" value="FI18310P1-RELATED"/>
    <property type="match status" value="1"/>
</dbReference>
<dbReference type="OrthoDB" id="1496095at2"/>
<feature type="signal peptide" evidence="7">
    <location>
        <begin position="1"/>
        <end position="33"/>
    </location>
</feature>
<dbReference type="GO" id="GO:0006508">
    <property type="term" value="P:proteolysis"/>
    <property type="evidence" value="ECO:0007669"/>
    <property type="project" value="UniProtKB-KW"/>
</dbReference>
<dbReference type="CDD" id="cd00190">
    <property type="entry name" value="Tryp_SPc"/>
    <property type="match status" value="1"/>
</dbReference>
<evidence type="ECO:0000256" key="2">
    <source>
        <dbReference type="ARBA" id="ARBA00022670"/>
    </source>
</evidence>
<dbReference type="RefSeq" id="WP_107569067.1">
    <property type="nucleotide sequence ID" value="NZ_PYYB01000001.1"/>
</dbReference>
<dbReference type="PROSITE" id="PS00134">
    <property type="entry name" value="TRYPSIN_HIS"/>
    <property type="match status" value="1"/>
</dbReference>
<keyword evidence="7" id="KW-0732">Signal</keyword>
<keyword evidence="10" id="KW-1185">Reference proteome</keyword>
<feature type="chain" id="PRO_5038730221" description="Peptidase S1 domain-containing protein" evidence="7">
    <location>
        <begin position="34"/>
        <end position="382"/>
    </location>
</feature>
<evidence type="ECO:0000313" key="10">
    <source>
        <dbReference type="Proteomes" id="UP000240739"/>
    </source>
</evidence>
<dbReference type="InterPro" id="IPR001314">
    <property type="entry name" value="Peptidase_S1A"/>
</dbReference>
<dbReference type="SUPFAM" id="SSF50494">
    <property type="entry name" value="Trypsin-like serine proteases"/>
    <property type="match status" value="1"/>
</dbReference>
<dbReference type="InterPro" id="IPR018114">
    <property type="entry name" value="TRYPSIN_HIS"/>
</dbReference>
<dbReference type="InterPro" id="IPR050430">
    <property type="entry name" value="Peptidase_S1"/>
</dbReference>
<dbReference type="InterPro" id="IPR001254">
    <property type="entry name" value="Trypsin_dom"/>
</dbReference>
<evidence type="ECO:0000256" key="1">
    <source>
        <dbReference type="ARBA" id="ARBA00007664"/>
    </source>
</evidence>
<dbReference type="SMART" id="SM00020">
    <property type="entry name" value="Tryp_SPc"/>
    <property type="match status" value="1"/>
</dbReference>
<dbReference type="PROSITE" id="PS50240">
    <property type="entry name" value="TRYPSIN_DOM"/>
    <property type="match status" value="1"/>
</dbReference>
<protein>
    <recommendedName>
        <fullName evidence="8">Peptidase S1 domain-containing protein</fullName>
    </recommendedName>
</protein>
<dbReference type="PRINTS" id="PR00722">
    <property type="entry name" value="CHYMOTRYPSIN"/>
</dbReference>
<keyword evidence="4 6" id="KW-0720">Serine protease</keyword>
<dbReference type="EMBL" id="PYYB01000001">
    <property type="protein sequence ID" value="PTL60422.1"/>
    <property type="molecule type" value="Genomic_DNA"/>
</dbReference>
<gene>
    <name evidence="9" type="ORF">C7Y72_12610</name>
</gene>
<keyword evidence="2 6" id="KW-0645">Protease</keyword>
<reference evidence="9 10" key="1">
    <citation type="submission" date="2018-03" db="EMBL/GenBank/DDBJ databases">
        <title>Aquarubrobacter algicola gen. nov., sp. nov., a novel actinobacterium isolated from shallow eutrophic lake during the end of cyanobacterial harmful algal blooms.</title>
        <authorList>
            <person name="Chun S.J."/>
        </authorList>
    </citation>
    <scope>NUCLEOTIDE SEQUENCE [LARGE SCALE GENOMIC DNA]</scope>
    <source>
        <strain evidence="9 10">Seoho-28</strain>
    </source>
</reference>
<dbReference type="InterPro" id="IPR033116">
    <property type="entry name" value="TRYPSIN_SER"/>
</dbReference>
<evidence type="ECO:0000256" key="6">
    <source>
        <dbReference type="RuleBase" id="RU363034"/>
    </source>
</evidence>
<sequence>MPARMPARPSARRALLAAAPVVLGLLLPAAASAAATPRVVNGSPAAVDQAPWTVALVQRGVPATRGQFCGGTLIGPATVVTAAHCVAGEVPRAIEVLAGRRFLSGSGGRRVAASRIALAPGWTPRRESPDIAVLTLAEPVEGVPLATLPEVDDAAATRPGRRLQVSGWGMRSNRTGSTADALQAAEVTARSDRACLRAYLFLFSPREMVCANDVRSARDACRGDSGGPLVGDPAGTATLVGVVSFGGERCADPDAPGVYAEVAPLVPWILTQAALPAGSTDDGATATGTPVARIERITCRRLCRVEAAVRGRRPSTVVLRIVRSGGAGRRAVDRTVRMARTSVGRYRAQVDLPLGSVRLSVSPRSSSGRPTGRADVVRIRVV</sequence>
<dbReference type="PANTHER" id="PTHR24276">
    <property type="entry name" value="POLYSERASE-RELATED"/>
    <property type="match status" value="1"/>
</dbReference>
<organism evidence="9 10">
    <name type="scientific">Paraconexibacter algicola</name>
    <dbReference type="NCBI Taxonomy" id="2133960"/>
    <lineage>
        <taxon>Bacteria</taxon>
        <taxon>Bacillati</taxon>
        <taxon>Actinomycetota</taxon>
        <taxon>Thermoleophilia</taxon>
        <taxon>Solirubrobacterales</taxon>
        <taxon>Paraconexibacteraceae</taxon>
        <taxon>Paraconexibacter</taxon>
    </lineage>
</organism>
<dbReference type="InterPro" id="IPR009003">
    <property type="entry name" value="Peptidase_S1_PA"/>
</dbReference>
<keyword evidence="5" id="KW-1015">Disulfide bond</keyword>
<dbReference type="Pfam" id="PF00089">
    <property type="entry name" value="Trypsin"/>
    <property type="match status" value="1"/>
</dbReference>
<accession>A0A2T4UMG3</accession>
<comment type="caution">
    <text evidence="9">The sequence shown here is derived from an EMBL/GenBank/DDBJ whole genome shotgun (WGS) entry which is preliminary data.</text>
</comment>
<dbReference type="GO" id="GO:0004252">
    <property type="term" value="F:serine-type endopeptidase activity"/>
    <property type="evidence" value="ECO:0007669"/>
    <property type="project" value="InterPro"/>
</dbReference>
<dbReference type="AlphaFoldDB" id="A0A2T4UMG3"/>
<dbReference type="InterPro" id="IPR043504">
    <property type="entry name" value="Peptidase_S1_PA_chymotrypsin"/>
</dbReference>
<evidence type="ECO:0000256" key="7">
    <source>
        <dbReference type="SAM" id="SignalP"/>
    </source>
</evidence>
<name>A0A2T4UMG3_9ACTN</name>
<evidence type="ECO:0000313" key="9">
    <source>
        <dbReference type="EMBL" id="PTL60422.1"/>
    </source>
</evidence>
<dbReference type="FunFam" id="2.40.10.10:FF:000036">
    <property type="entry name" value="Trypsin beta"/>
    <property type="match status" value="1"/>
</dbReference>
<evidence type="ECO:0000259" key="8">
    <source>
        <dbReference type="PROSITE" id="PS50240"/>
    </source>
</evidence>
<evidence type="ECO:0000256" key="3">
    <source>
        <dbReference type="ARBA" id="ARBA00022801"/>
    </source>
</evidence>
<comment type="similarity">
    <text evidence="1">Belongs to the peptidase S1 family.</text>
</comment>
<keyword evidence="3 6" id="KW-0378">Hydrolase</keyword>
<dbReference type="Gene3D" id="2.40.10.10">
    <property type="entry name" value="Trypsin-like serine proteases"/>
    <property type="match status" value="1"/>
</dbReference>
<feature type="domain" description="Peptidase S1" evidence="8">
    <location>
        <begin position="39"/>
        <end position="274"/>
    </location>
</feature>